<sequence>MRKYFYILPRDGALSGLKLPSFNGMSRSDRLTVSDAAIKKKRTCRYDCTELCQLKGTSHGTCLGSICKCSTLNAIVEELHDRDT</sequence>
<dbReference type="InterPro" id="IPR036574">
    <property type="entry name" value="Scorpion_toxin-like_sf"/>
</dbReference>
<proteinExistence type="predicted"/>
<dbReference type="GO" id="GO:0051707">
    <property type="term" value="P:response to other organism"/>
    <property type="evidence" value="ECO:0007669"/>
    <property type="project" value="UniProtKB-ARBA"/>
</dbReference>
<gene>
    <name evidence="1" type="ORF">SFRICE_006968</name>
</gene>
<protein>
    <submittedName>
        <fullName evidence="1">SFRICE_006968</fullName>
    </submittedName>
</protein>
<name>A0A2H1W8Y4_SPOFR</name>
<reference evidence="1" key="1">
    <citation type="submission" date="2016-07" db="EMBL/GenBank/DDBJ databases">
        <authorList>
            <person name="Bretaudeau A."/>
        </authorList>
    </citation>
    <scope>NUCLEOTIDE SEQUENCE</scope>
    <source>
        <strain evidence="1">Rice</strain>
        <tissue evidence="1">Whole body</tissue>
    </source>
</reference>
<organism evidence="1">
    <name type="scientific">Spodoptera frugiperda</name>
    <name type="common">Fall armyworm</name>
    <dbReference type="NCBI Taxonomy" id="7108"/>
    <lineage>
        <taxon>Eukaryota</taxon>
        <taxon>Metazoa</taxon>
        <taxon>Ecdysozoa</taxon>
        <taxon>Arthropoda</taxon>
        <taxon>Hexapoda</taxon>
        <taxon>Insecta</taxon>
        <taxon>Pterygota</taxon>
        <taxon>Neoptera</taxon>
        <taxon>Endopterygota</taxon>
        <taxon>Lepidoptera</taxon>
        <taxon>Glossata</taxon>
        <taxon>Ditrysia</taxon>
        <taxon>Noctuoidea</taxon>
        <taxon>Noctuidae</taxon>
        <taxon>Amphipyrinae</taxon>
        <taxon>Spodoptera</taxon>
    </lineage>
</organism>
<dbReference type="AlphaFoldDB" id="A0A2H1W8Y4"/>
<evidence type="ECO:0000313" key="1">
    <source>
        <dbReference type="EMBL" id="SOQ49565.1"/>
    </source>
</evidence>
<dbReference type="EMBL" id="ODYU01007098">
    <property type="protein sequence ID" value="SOQ49565.1"/>
    <property type="molecule type" value="Genomic_DNA"/>
</dbReference>
<dbReference type="SUPFAM" id="SSF57095">
    <property type="entry name" value="Scorpion toxin-like"/>
    <property type="match status" value="1"/>
</dbReference>
<accession>A0A2H1W8Y4</accession>